<organism evidence="2 3">
    <name type="scientific">Thalassospira profundimaris</name>
    <dbReference type="NCBI Taxonomy" id="502049"/>
    <lineage>
        <taxon>Bacteria</taxon>
        <taxon>Pseudomonadati</taxon>
        <taxon>Pseudomonadota</taxon>
        <taxon>Alphaproteobacteria</taxon>
        <taxon>Rhodospirillales</taxon>
        <taxon>Thalassospiraceae</taxon>
        <taxon>Thalassospira</taxon>
    </lineage>
</organism>
<evidence type="ECO:0000256" key="1">
    <source>
        <dbReference type="SAM" id="MobiDB-lite"/>
    </source>
</evidence>
<reference evidence="2 3" key="1">
    <citation type="submission" date="2014-07" db="EMBL/GenBank/DDBJ databases">
        <title>Draft genome sequence of Thalassospira profundimaris 35.</title>
        <authorList>
            <person name="Lai Q."/>
            <person name="Shao Z."/>
        </authorList>
    </citation>
    <scope>NUCLEOTIDE SEQUENCE [LARGE SCALE GENOMIC DNA]</scope>
    <source>
        <strain evidence="2 3">35</strain>
    </source>
</reference>
<feature type="region of interest" description="Disordered" evidence="1">
    <location>
        <begin position="1"/>
        <end position="41"/>
    </location>
</feature>
<accession>A0A367WC63</accession>
<feature type="compositionally biased region" description="Basic and acidic residues" evidence="1">
    <location>
        <begin position="1"/>
        <end position="28"/>
    </location>
</feature>
<dbReference type="Proteomes" id="UP000253226">
    <property type="component" value="Unassembled WGS sequence"/>
</dbReference>
<gene>
    <name evidence="2" type="ORF">TH19_03355</name>
</gene>
<dbReference type="AlphaFoldDB" id="A0A367WC63"/>
<proteinExistence type="predicted"/>
<protein>
    <recommendedName>
        <fullName evidence="4">Mobilization protein</fullName>
    </recommendedName>
</protein>
<dbReference type="EMBL" id="JPWF01000002">
    <property type="protein sequence ID" value="RCK38849.1"/>
    <property type="molecule type" value="Genomic_DNA"/>
</dbReference>
<evidence type="ECO:0000313" key="2">
    <source>
        <dbReference type="EMBL" id="RCK38849.1"/>
    </source>
</evidence>
<name>A0A367WC63_9PROT</name>
<evidence type="ECO:0000313" key="3">
    <source>
        <dbReference type="Proteomes" id="UP000253226"/>
    </source>
</evidence>
<evidence type="ECO:0008006" key="4">
    <source>
        <dbReference type="Google" id="ProtNLM"/>
    </source>
</evidence>
<sequence>MKAIKEVKMSSSISDRDRRQARAREQRKAAQARQAQDRVNAKRRATLANVMEWALMGPGINRDIARKLLRDALNTPADRRMFGLD</sequence>
<comment type="caution">
    <text evidence="2">The sequence shown here is derived from an EMBL/GenBank/DDBJ whole genome shotgun (WGS) entry which is preliminary data.</text>
</comment>